<dbReference type="InterPro" id="IPR006694">
    <property type="entry name" value="Fatty_acid_hydroxylase"/>
</dbReference>
<dbReference type="InterPro" id="IPR001199">
    <property type="entry name" value="Cyt_B5-like_heme/steroid-bd"/>
</dbReference>
<gene>
    <name evidence="18" type="ORF">BXYJ_LOCUS248</name>
</gene>
<dbReference type="WBParaSite" id="BXY_0670600.1">
    <property type="protein sequence ID" value="BXY_0670600.1"/>
    <property type="gene ID" value="BXY_0670600"/>
</dbReference>
<feature type="binding site" evidence="14">
    <location>
        <position position="283"/>
    </location>
    <ligand>
        <name>Zn(2+)</name>
        <dbReference type="ChEBI" id="CHEBI:29105"/>
        <label>1</label>
    </ligand>
</feature>
<dbReference type="InterPro" id="IPR014430">
    <property type="entry name" value="Scs7"/>
</dbReference>
<feature type="binding site" evidence="14">
    <location>
        <position position="186"/>
    </location>
    <ligand>
        <name>Zn(2+)</name>
        <dbReference type="ChEBI" id="CHEBI:29105"/>
        <label>1</label>
    </ligand>
</feature>
<keyword evidence="10" id="KW-0560">Oxidoreductase</keyword>
<dbReference type="PANTHER" id="PTHR12863:SF1">
    <property type="entry name" value="FATTY ACID 2-HYDROXYLASE"/>
    <property type="match status" value="1"/>
</dbReference>
<keyword evidence="12 16" id="KW-0472">Membrane</keyword>
<evidence type="ECO:0000256" key="7">
    <source>
        <dbReference type="ARBA" id="ARBA00022832"/>
    </source>
</evidence>
<keyword evidence="6" id="KW-0256">Endoplasmic reticulum</keyword>
<evidence type="ECO:0000256" key="12">
    <source>
        <dbReference type="ARBA" id="ARBA00023136"/>
    </source>
</evidence>
<evidence type="ECO:0000259" key="17">
    <source>
        <dbReference type="PROSITE" id="PS50255"/>
    </source>
</evidence>
<feature type="transmembrane region" description="Helical" evidence="16">
    <location>
        <begin position="159"/>
        <end position="180"/>
    </location>
</feature>
<keyword evidence="21" id="KW-1185">Reference proteome</keyword>
<dbReference type="PROSITE" id="PS50255">
    <property type="entry name" value="CYTOCHROME_B5_2"/>
    <property type="match status" value="1"/>
</dbReference>
<organism evidence="20 22">
    <name type="scientific">Bursaphelenchus xylophilus</name>
    <name type="common">Pinewood nematode worm</name>
    <name type="synonym">Aphelenchoides xylophilus</name>
    <dbReference type="NCBI Taxonomy" id="6326"/>
    <lineage>
        <taxon>Eukaryota</taxon>
        <taxon>Metazoa</taxon>
        <taxon>Ecdysozoa</taxon>
        <taxon>Nematoda</taxon>
        <taxon>Chromadorea</taxon>
        <taxon>Rhabditida</taxon>
        <taxon>Tylenchina</taxon>
        <taxon>Tylenchomorpha</taxon>
        <taxon>Aphelenchoidea</taxon>
        <taxon>Aphelenchoididae</taxon>
        <taxon>Bursaphelenchus</taxon>
    </lineage>
</organism>
<dbReference type="AlphaFoldDB" id="A0A1I7S131"/>
<evidence type="ECO:0000256" key="1">
    <source>
        <dbReference type="ARBA" id="ARBA00004477"/>
    </source>
</evidence>
<feature type="binding site" evidence="14">
    <location>
        <position position="286"/>
    </location>
    <ligand>
        <name>Zn(2+)</name>
        <dbReference type="ChEBI" id="CHEBI:29105"/>
        <label>1</label>
    </ligand>
</feature>
<dbReference type="eggNOG" id="KOG0537">
    <property type="taxonomic scope" value="Eukaryota"/>
</dbReference>
<keyword evidence="4 16" id="KW-0812">Transmembrane</keyword>
<feature type="transmembrane region" description="Helical" evidence="16">
    <location>
        <begin position="217"/>
        <end position="235"/>
    </location>
</feature>
<evidence type="ECO:0000256" key="3">
    <source>
        <dbReference type="ARBA" id="ARBA00022516"/>
    </source>
</evidence>
<dbReference type="eggNOG" id="KOG0539">
    <property type="taxonomic scope" value="Eukaryota"/>
</dbReference>
<dbReference type="Pfam" id="PF00173">
    <property type="entry name" value="Cyt-b5"/>
    <property type="match status" value="1"/>
</dbReference>
<dbReference type="Proteomes" id="UP000582659">
    <property type="component" value="Unassembled WGS sequence"/>
</dbReference>
<evidence type="ECO:0000313" key="22">
    <source>
        <dbReference type="WBParaSite" id="BXY_0670600.1"/>
    </source>
</evidence>
<feature type="binding site" evidence="14">
    <location>
        <position position="207"/>
    </location>
    <ligand>
        <name>Zn(2+)</name>
        <dbReference type="ChEBI" id="CHEBI:29105"/>
        <label>1</label>
    </ligand>
</feature>
<dbReference type="InterPro" id="IPR036400">
    <property type="entry name" value="Cyt_B5-like_heme/steroid_sf"/>
</dbReference>
<feature type="domain" description="Cytochrome b5 heme-binding" evidence="17">
    <location>
        <begin position="1"/>
        <end position="76"/>
    </location>
</feature>
<keyword evidence="5 14" id="KW-0479">Metal-binding</keyword>
<feature type="binding site" description="axial binding residue" evidence="15">
    <location>
        <position position="59"/>
    </location>
    <ligand>
        <name>heme</name>
        <dbReference type="ChEBI" id="CHEBI:30413"/>
    </ligand>
    <ligandPart>
        <name>Fe</name>
        <dbReference type="ChEBI" id="CHEBI:18248"/>
    </ligandPart>
</feature>
<dbReference type="GO" id="GO:0005506">
    <property type="term" value="F:iron ion binding"/>
    <property type="evidence" value="ECO:0007669"/>
    <property type="project" value="InterPro"/>
</dbReference>
<dbReference type="Proteomes" id="UP000095284">
    <property type="component" value="Unplaced"/>
</dbReference>
<evidence type="ECO:0000256" key="16">
    <source>
        <dbReference type="SAM" id="Phobius"/>
    </source>
</evidence>
<evidence type="ECO:0000256" key="15">
    <source>
        <dbReference type="PIRSR" id="PIRSR005149-50"/>
    </source>
</evidence>
<dbReference type="PANTHER" id="PTHR12863">
    <property type="entry name" value="FATTY ACID HYDROXYLASE"/>
    <property type="match status" value="1"/>
</dbReference>
<dbReference type="SMART" id="SM01117">
    <property type="entry name" value="Cyt-b5"/>
    <property type="match status" value="1"/>
</dbReference>
<dbReference type="Gene3D" id="3.10.120.10">
    <property type="entry name" value="Cytochrome b5-like heme/steroid binding domain"/>
    <property type="match status" value="1"/>
</dbReference>
<evidence type="ECO:0000313" key="21">
    <source>
        <dbReference type="Proteomes" id="UP000659654"/>
    </source>
</evidence>
<dbReference type="EMBL" id="CAJFDI010000001">
    <property type="protein sequence ID" value="CAD5208012.1"/>
    <property type="molecule type" value="Genomic_DNA"/>
</dbReference>
<reference evidence="22" key="1">
    <citation type="submission" date="2016-11" db="UniProtKB">
        <authorList>
            <consortium name="WormBaseParasite"/>
        </authorList>
    </citation>
    <scope>IDENTIFICATION</scope>
</reference>
<keyword evidence="13" id="KW-0275">Fatty acid biosynthesis</keyword>
<dbReference type="OrthoDB" id="2204368at2759"/>
<evidence type="ECO:0000313" key="18">
    <source>
        <dbReference type="EMBL" id="CAD5208012.1"/>
    </source>
</evidence>
<evidence type="ECO:0000313" key="19">
    <source>
        <dbReference type="EMBL" id="CAG9079906.1"/>
    </source>
</evidence>
<keyword evidence="11" id="KW-0443">Lipid metabolism</keyword>
<keyword evidence="15" id="KW-0349">Heme</keyword>
<dbReference type="Pfam" id="PF04116">
    <property type="entry name" value="FA_hydroxylase"/>
    <property type="match status" value="1"/>
</dbReference>
<feature type="binding site" evidence="14">
    <location>
        <position position="287"/>
    </location>
    <ligand>
        <name>Zn(2+)</name>
        <dbReference type="ChEBI" id="CHEBI:29105"/>
        <label>1</label>
    </ligand>
</feature>
<comment type="cofactor">
    <cofactor evidence="15">
        <name>Fe cation</name>
        <dbReference type="ChEBI" id="CHEBI:24875"/>
    </cofactor>
</comment>
<evidence type="ECO:0000256" key="2">
    <source>
        <dbReference type="ARBA" id="ARBA00005747"/>
    </source>
</evidence>
<feature type="binding site" evidence="14">
    <location>
        <position position="262"/>
    </location>
    <ligand>
        <name>Zn(2+)</name>
        <dbReference type="ChEBI" id="CHEBI:29105"/>
        <label>1</label>
    </ligand>
</feature>
<feature type="binding site" evidence="14">
    <location>
        <position position="181"/>
    </location>
    <ligand>
        <name>Zn(2+)</name>
        <dbReference type="ChEBI" id="CHEBI:29105"/>
        <label>1</label>
    </ligand>
</feature>
<dbReference type="Proteomes" id="UP000659654">
    <property type="component" value="Unassembled WGS sequence"/>
</dbReference>
<comment type="subcellular location">
    <subcellularLocation>
        <location evidence="1">Endoplasmic reticulum membrane</location>
        <topology evidence="1">Multi-pass membrane protein</topology>
    </subcellularLocation>
</comment>
<evidence type="ECO:0000256" key="13">
    <source>
        <dbReference type="ARBA" id="ARBA00023160"/>
    </source>
</evidence>
<evidence type="ECO:0000256" key="9">
    <source>
        <dbReference type="ARBA" id="ARBA00022989"/>
    </source>
</evidence>
<proteinExistence type="inferred from homology"/>
<keyword evidence="7" id="KW-0276">Fatty acid metabolism</keyword>
<feature type="transmembrane region" description="Helical" evidence="16">
    <location>
        <begin position="126"/>
        <end position="153"/>
    </location>
</feature>
<keyword evidence="8 14" id="KW-0862">Zinc</keyword>
<evidence type="ECO:0000256" key="14">
    <source>
        <dbReference type="PIRSR" id="PIRSR005149-1"/>
    </source>
</evidence>
<dbReference type="SUPFAM" id="SSF55856">
    <property type="entry name" value="Cytochrome b5-like heme/steroid binding domain"/>
    <property type="match status" value="1"/>
</dbReference>
<feature type="binding site" description="axial binding residue" evidence="15">
    <location>
        <position position="27"/>
    </location>
    <ligand>
        <name>heme</name>
        <dbReference type="ChEBI" id="CHEBI:30413"/>
    </ligand>
    <ligandPart>
        <name>Fe</name>
        <dbReference type="ChEBI" id="CHEBI:18248"/>
    </ligandPart>
</feature>
<dbReference type="SMR" id="A0A1I7S131"/>
<comment type="cofactor">
    <cofactor evidence="14">
        <name>Zn(2+)</name>
        <dbReference type="ChEBI" id="CHEBI:29105"/>
    </cofactor>
    <text evidence="14">Binds 2 Zn(2+) ions per subunit that likely form a catalytic dimetal center.</text>
</comment>
<protein>
    <submittedName>
        <fullName evidence="18">(pine wood nematode) hypothetical protein</fullName>
    </submittedName>
    <submittedName>
        <fullName evidence="22">Cytochrome b5 heme-binding domain-containing protein</fullName>
    </submittedName>
</protein>
<evidence type="ECO:0000256" key="10">
    <source>
        <dbReference type="ARBA" id="ARBA00023002"/>
    </source>
</evidence>
<name>A0A1I7S131_BURXY</name>
<evidence type="ECO:0000256" key="4">
    <source>
        <dbReference type="ARBA" id="ARBA00022692"/>
    </source>
</evidence>
<comment type="similarity">
    <text evidence="2">Belongs to the sterol desaturase family. SCS7 subfamily.</text>
</comment>
<keyword evidence="9 16" id="KW-1133">Transmembrane helix</keyword>
<evidence type="ECO:0000256" key="11">
    <source>
        <dbReference type="ARBA" id="ARBA00023098"/>
    </source>
</evidence>
<keyword evidence="15" id="KW-0408">Iron</keyword>
<sequence length="314" mass="35990">MATDNDRPLLFTLNGRLYDVRKFADKHPGGKKILEKTSGGDVSEFMSGQQRVMGVKHVHSQAAYDILERYAVNHSIEKDKLIDENTPVLLKVGHLGDKYWNWIHQPYEGSLRLFESNFLEMLTRTAWWVVPLVWMPVVLGFGAFGLSALVAQYGLLKGALLAGLLFILGTLAWTLLEYFLHRFVFHWKPDPDSYNQILLHFLAHGLHHKTPMDGDRLVFPPVPALMIVAVFYAFYVNLLPFDIFCCFASGKLFGYVVYDLCHYYLHHGSPTPRSDMHFRKVYHHNHHFKDFDAGYGISTMLWDVVFDTVGTGPL</sequence>
<evidence type="ECO:0000256" key="6">
    <source>
        <dbReference type="ARBA" id="ARBA00022824"/>
    </source>
</evidence>
<dbReference type="PIRSF" id="PIRSF005149">
    <property type="entry name" value="IPC-B_HD"/>
    <property type="match status" value="1"/>
</dbReference>
<feature type="binding site" evidence="14">
    <location>
        <position position="208"/>
    </location>
    <ligand>
        <name>Zn(2+)</name>
        <dbReference type="ChEBI" id="CHEBI:29105"/>
        <label>1</label>
    </ligand>
</feature>
<evidence type="ECO:0000256" key="5">
    <source>
        <dbReference type="ARBA" id="ARBA00022723"/>
    </source>
</evidence>
<dbReference type="GO" id="GO:0006633">
    <property type="term" value="P:fatty acid biosynthetic process"/>
    <property type="evidence" value="ECO:0007669"/>
    <property type="project" value="UniProtKB-KW"/>
</dbReference>
<dbReference type="GO" id="GO:0005789">
    <property type="term" value="C:endoplasmic reticulum membrane"/>
    <property type="evidence" value="ECO:0007669"/>
    <property type="project" value="UniProtKB-SubCell"/>
</dbReference>
<feature type="binding site" evidence="14">
    <location>
        <position position="204"/>
    </location>
    <ligand>
        <name>Zn(2+)</name>
        <dbReference type="ChEBI" id="CHEBI:29105"/>
        <label>1</label>
    </ligand>
</feature>
<feature type="binding site" evidence="14">
    <location>
        <position position="266"/>
    </location>
    <ligand>
        <name>Zn(2+)</name>
        <dbReference type="ChEBI" id="CHEBI:29105"/>
        <label>1</label>
    </ligand>
</feature>
<accession>A0A1I7S131</accession>
<dbReference type="EMBL" id="CAJFCV020000001">
    <property type="protein sequence ID" value="CAG9079906.1"/>
    <property type="molecule type" value="Genomic_DNA"/>
</dbReference>
<reference evidence="19" key="2">
    <citation type="submission" date="2020-08" db="EMBL/GenBank/DDBJ databases">
        <authorList>
            <person name="Kikuchi T."/>
        </authorList>
    </citation>
    <scope>NUCLEOTIDE SEQUENCE</scope>
    <source>
        <strain evidence="18">Ka4C1</strain>
    </source>
</reference>
<evidence type="ECO:0000256" key="8">
    <source>
        <dbReference type="ARBA" id="ARBA00022833"/>
    </source>
</evidence>
<dbReference type="GO" id="GO:0080132">
    <property type="term" value="F:fatty acid 2-hydroxylase activity"/>
    <property type="evidence" value="ECO:0007669"/>
    <property type="project" value="InterPro"/>
</dbReference>
<evidence type="ECO:0000313" key="20">
    <source>
        <dbReference type="Proteomes" id="UP000095284"/>
    </source>
</evidence>
<keyword evidence="3" id="KW-0444">Lipid biosynthesis</keyword>